<protein>
    <recommendedName>
        <fullName evidence="1">F-box domain-containing protein</fullName>
    </recommendedName>
</protein>
<dbReference type="InterPro" id="IPR001810">
    <property type="entry name" value="F-box_dom"/>
</dbReference>
<sequence>MSRFPLLRLPTLPLLDCIQYLKVFEIIDFSLLSKRTKALVSLVNWNHPDIHANFYENSKLCLKFPNDPGLQWILDFRVELDDELDHTSREIDGNQFPSYIDSALHGPKAFHYLTFPNDEHFETMRKMAEHVSVIFRTPIASLSTHRLNDQLTMSIVKWLSKIQPSVVDLDIDTTDDITAPTLLFILDNIKMTDHFDLDLKMNTPDFEYHKGIDIPSVILSHSHWITLDSILNSSYRVLVLDESNLTLHDINTLLKCWLKGSNPQLEYCSVRRSMKGKAIENDIDEAFRIITKDLEIREHVENEKRTMQIWKRVQKSRVTIVDPSLVTGPNSLLNLAELTTRNLEEYIGEMDHPTTTEKALEFVATYGLLANERECEQDWCSQYMSLVKDSSKKNDMLVWRCSTCKSDGMSSKVSIRENSFFEGLRIPLQKVLYIAADWIENPTKTAKDSAAYFETSENTISDYHEWFRDMTQQWWEREAGMNKNIMLGGPGTIVEIDESAMYKAKYHRGHMLRRPTIWIFGMLERGTGKAAMFVTWPAPQTYEMKQPVEELAQEGKITVEQFSLSQR</sequence>
<dbReference type="PROSITE" id="PS50181">
    <property type="entry name" value="FBOX"/>
    <property type="match status" value="1"/>
</dbReference>
<evidence type="ECO:0000259" key="1">
    <source>
        <dbReference type="PROSITE" id="PS50181"/>
    </source>
</evidence>
<organism evidence="2 3">
    <name type="scientific">Caenorhabditis remanei</name>
    <name type="common">Caenorhabditis vulgaris</name>
    <dbReference type="NCBI Taxonomy" id="31234"/>
    <lineage>
        <taxon>Eukaryota</taxon>
        <taxon>Metazoa</taxon>
        <taxon>Ecdysozoa</taxon>
        <taxon>Nematoda</taxon>
        <taxon>Chromadorea</taxon>
        <taxon>Rhabditida</taxon>
        <taxon>Rhabditina</taxon>
        <taxon>Rhabditomorpha</taxon>
        <taxon>Rhabditoidea</taxon>
        <taxon>Rhabditidae</taxon>
        <taxon>Peloderinae</taxon>
        <taxon>Caenorhabditis</taxon>
    </lineage>
</organism>
<dbReference type="RefSeq" id="XP_053584164.1">
    <property type="nucleotide sequence ID" value="XM_053729392.1"/>
</dbReference>
<proteinExistence type="predicted"/>
<reference evidence="2 3" key="1">
    <citation type="submission" date="2019-12" db="EMBL/GenBank/DDBJ databases">
        <title>Chromosome-level assembly of the Caenorhabditis remanei genome.</title>
        <authorList>
            <person name="Teterina A.A."/>
            <person name="Willis J.H."/>
            <person name="Phillips P.C."/>
        </authorList>
    </citation>
    <scope>NUCLEOTIDE SEQUENCE [LARGE SCALE GENOMIC DNA]</scope>
    <source>
        <strain evidence="2 3">PX506</strain>
        <tissue evidence="2">Whole organism</tissue>
    </source>
</reference>
<dbReference type="KEGG" id="crq:GCK72_012778"/>
<name>A0A6A5GP57_CAERE</name>
<dbReference type="Proteomes" id="UP000483820">
    <property type="component" value="Chromosome IV"/>
</dbReference>
<dbReference type="PANTHER" id="PTHR21503">
    <property type="entry name" value="F-BOX-CONTAINING HYPOTHETICAL PROTEIN C.ELEGANS"/>
    <property type="match status" value="1"/>
</dbReference>
<comment type="caution">
    <text evidence="2">The sequence shown here is derived from an EMBL/GenBank/DDBJ whole genome shotgun (WGS) entry which is preliminary data.</text>
</comment>
<evidence type="ECO:0000313" key="2">
    <source>
        <dbReference type="EMBL" id="KAF1756325.1"/>
    </source>
</evidence>
<dbReference type="InterPro" id="IPR012885">
    <property type="entry name" value="F-box_Sdz-33"/>
</dbReference>
<gene>
    <name evidence="2" type="ORF">GCK72_012778</name>
</gene>
<dbReference type="PANTHER" id="PTHR21503:SF8">
    <property type="entry name" value="F-BOX ASSOCIATED DOMAIN-CONTAINING PROTEIN-RELATED"/>
    <property type="match status" value="1"/>
</dbReference>
<dbReference type="Pfam" id="PF00646">
    <property type="entry name" value="F-box"/>
    <property type="match status" value="1"/>
</dbReference>
<dbReference type="CTD" id="78775615"/>
<dbReference type="Pfam" id="PF07735">
    <property type="entry name" value="FBA_2"/>
    <property type="match status" value="1"/>
</dbReference>
<accession>A0A6A5GP57</accession>
<evidence type="ECO:0000313" key="3">
    <source>
        <dbReference type="Proteomes" id="UP000483820"/>
    </source>
</evidence>
<feature type="domain" description="F-box" evidence="1">
    <location>
        <begin position="3"/>
        <end position="58"/>
    </location>
</feature>
<dbReference type="AlphaFoldDB" id="A0A6A5GP57"/>
<dbReference type="GeneID" id="78775615"/>
<dbReference type="EMBL" id="WUAV01000004">
    <property type="protein sequence ID" value="KAF1756325.1"/>
    <property type="molecule type" value="Genomic_DNA"/>
</dbReference>